<dbReference type="AlphaFoldDB" id="A0A6L3VE96"/>
<accession>A0A6L3VE96</accession>
<comment type="caution">
    <text evidence="1">The sequence shown here is derived from an EMBL/GenBank/DDBJ whole genome shotgun (WGS) entry which is preliminary data.</text>
</comment>
<dbReference type="Proteomes" id="UP000483004">
    <property type="component" value="Unassembled WGS sequence"/>
</dbReference>
<organism evidence="1 2">
    <name type="scientific">Actinomadura montaniterrae</name>
    <dbReference type="NCBI Taxonomy" id="1803903"/>
    <lineage>
        <taxon>Bacteria</taxon>
        <taxon>Bacillati</taxon>
        <taxon>Actinomycetota</taxon>
        <taxon>Actinomycetes</taxon>
        <taxon>Streptosporangiales</taxon>
        <taxon>Thermomonosporaceae</taxon>
        <taxon>Actinomadura</taxon>
    </lineage>
</organism>
<proteinExistence type="predicted"/>
<gene>
    <name evidence="1" type="ORF">F9B16_48375</name>
</gene>
<sequence>MTGHVRPQAHPDPHVDATRGYITMVSDALQASGTPLADVWLDPSDPRDATFLLGTRAVVWTETDGFVAGEFVSGAPGVRTVLRDPVALGGGALPDPLALPALLTRAGTGALVRPRSYEDGHDGFDDALARYDLG</sequence>
<keyword evidence="2" id="KW-1185">Reference proteome</keyword>
<dbReference type="OrthoDB" id="4190452at2"/>
<evidence type="ECO:0000313" key="2">
    <source>
        <dbReference type="Proteomes" id="UP000483004"/>
    </source>
</evidence>
<name>A0A6L3VE96_9ACTN</name>
<dbReference type="RefSeq" id="WP_151547011.1">
    <property type="nucleotide sequence ID" value="NZ_WBMR01000359.1"/>
</dbReference>
<protein>
    <submittedName>
        <fullName evidence="1">Uncharacterized protein</fullName>
    </submittedName>
</protein>
<evidence type="ECO:0000313" key="1">
    <source>
        <dbReference type="EMBL" id="KAB2357576.1"/>
    </source>
</evidence>
<reference evidence="1 2" key="1">
    <citation type="submission" date="2019-09" db="EMBL/GenBank/DDBJ databases">
        <title>Actinomadura physcomitrii sp. nov., a novel actinomycete isolated from moss [Physcomitrium sphaericum (Ludw) Fuernr].</title>
        <authorList>
            <person name="Liu C."/>
            <person name="Zhuang X."/>
        </authorList>
    </citation>
    <scope>NUCLEOTIDE SEQUENCE [LARGE SCALE GENOMIC DNA]</scope>
    <source>
        <strain evidence="1 2">CYP1-1B</strain>
    </source>
</reference>
<dbReference type="EMBL" id="WBMR01000359">
    <property type="protein sequence ID" value="KAB2357576.1"/>
    <property type="molecule type" value="Genomic_DNA"/>
</dbReference>